<comment type="function">
    <text evidence="6">Flavin prenyltransferase that catalyzes the synthesis of the prenylated FMN cofactor (prenyl-FMN) for the ferulic acid decarboxylase FDC1. The prenyltransferase is metal-independent and links a dimethylallyl moiety from dimethylallyl monophosphate (DMAP) to the flavin N5 and C6 atoms of FMN.</text>
</comment>
<evidence type="ECO:0000256" key="3">
    <source>
        <dbReference type="ARBA" id="ARBA00022643"/>
    </source>
</evidence>
<feature type="binding site" evidence="6">
    <location>
        <begin position="131"/>
        <end position="134"/>
    </location>
    <ligand>
        <name>FMN</name>
        <dbReference type="ChEBI" id="CHEBI:58210"/>
    </ligand>
</feature>
<protein>
    <recommendedName>
        <fullName evidence="6">Flavin prenyltransferase PAD1, mitochondrial</fullName>
        <ecNumber evidence="6">2.5.1.129</ecNumber>
    </recommendedName>
</protein>
<dbReference type="InterPro" id="IPR003382">
    <property type="entry name" value="Flavoprotein"/>
</dbReference>
<name>A0A8H4JKV9_9HYPO</name>
<dbReference type="FunFam" id="3.40.50.1950:FF:000001">
    <property type="entry name" value="Flavin prenyltransferase UbiX"/>
    <property type="match status" value="1"/>
</dbReference>
<evidence type="ECO:0000256" key="1">
    <source>
        <dbReference type="ARBA" id="ARBA00022602"/>
    </source>
</evidence>
<dbReference type="PANTHER" id="PTHR43374:SF1">
    <property type="entry name" value="FLAVIN PRENYLTRANSFERASE PAD1, MITOCHONDRIAL"/>
    <property type="match status" value="1"/>
</dbReference>
<evidence type="ECO:0000313" key="9">
    <source>
        <dbReference type="Proteomes" id="UP000536711"/>
    </source>
</evidence>
<dbReference type="EMBL" id="JAADJF010000261">
    <property type="protein sequence ID" value="KAF4429595.1"/>
    <property type="molecule type" value="Genomic_DNA"/>
</dbReference>
<keyword evidence="4 6" id="KW-0808">Transferase</keyword>
<keyword evidence="6" id="KW-0496">Mitochondrion</keyword>
<feature type="binding site" evidence="6">
    <location>
        <position position="77"/>
    </location>
    <ligand>
        <name>FMN</name>
        <dbReference type="ChEBI" id="CHEBI:58210"/>
    </ligand>
</feature>
<dbReference type="Pfam" id="PF02441">
    <property type="entry name" value="Flavoprotein"/>
    <property type="match status" value="1"/>
</dbReference>
<dbReference type="GO" id="GO:0005739">
    <property type="term" value="C:mitochondrion"/>
    <property type="evidence" value="ECO:0007669"/>
    <property type="project" value="UniProtKB-SubCell"/>
</dbReference>
<dbReference type="EC" id="2.5.1.129" evidence="6"/>
<dbReference type="AlphaFoldDB" id="A0A8H4JKV9"/>
<feature type="binding site" evidence="6">
    <location>
        <begin position="51"/>
        <end position="53"/>
    </location>
    <ligand>
        <name>FMN</name>
        <dbReference type="ChEBI" id="CHEBI:58210"/>
    </ligand>
</feature>
<evidence type="ECO:0000259" key="7">
    <source>
        <dbReference type="Pfam" id="PF02441"/>
    </source>
</evidence>
<keyword evidence="8" id="KW-0456">Lyase</keyword>
<dbReference type="Proteomes" id="UP000536711">
    <property type="component" value="Unassembled WGS sequence"/>
</dbReference>
<dbReference type="SUPFAM" id="SSF52507">
    <property type="entry name" value="Homo-oligomeric flavin-containing Cys decarboxylases, HFCD"/>
    <property type="match status" value="1"/>
</dbReference>
<dbReference type="OrthoDB" id="5126881at2759"/>
<dbReference type="GO" id="GO:0106141">
    <property type="term" value="F:flavin prenyltransferase activity"/>
    <property type="evidence" value="ECO:0007669"/>
    <property type="project" value="UniProtKB-EC"/>
</dbReference>
<dbReference type="HAMAP" id="MF_01984">
    <property type="entry name" value="ubiX_pad"/>
    <property type="match status" value="1"/>
</dbReference>
<feature type="binding site" evidence="6">
    <location>
        <position position="166"/>
    </location>
    <ligand>
        <name>FMN</name>
        <dbReference type="ChEBI" id="CHEBI:58210"/>
    </ligand>
</feature>
<organism evidence="8 9">
    <name type="scientific">Fusarium acutatum</name>
    <dbReference type="NCBI Taxonomy" id="78861"/>
    <lineage>
        <taxon>Eukaryota</taxon>
        <taxon>Fungi</taxon>
        <taxon>Dikarya</taxon>
        <taxon>Ascomycota</taxon>
        <taxon>Pezizomycotina</taxon>
        <taxon>Sordariomycetes</taxon>
        <taxon>Hypocreomycetidae</taxon>
        <taxon>Hypocreales</taxon>
        <taxon>Nectriaceae</taxon>
        <taxon>Fusarium</taxon>
        <taxon>Fusarium fujikuroi species complex</taxon>
    </lineage>
</organism>
<evidence type="ECO:0000256" key="5">
    <source>
        <dbReference type="ARBA" id="ARBA00060793"/>
    </source>
</evidence>
<comment type="catalytic activity">
    <reaction evidence="6">
        <text>dimethylallyl phosphate + FMNH2 = prenylated FMNH2 + phosphate</text>
        <dbReference type="Rhea" id="RHEA:37743"/>
        <dbReference type="ChEBI" id="CHEBI:43474"/>
        <dbReference type="ChEBI" id="CHEBI:57618"/>
        <dbReference type="ChEBI" id="CHEBI:87467"/>
        <dbReference type="ChEBI" id="CHEBI:88052"/>
        <dbReference type="EC" id="2.5.1.129"/>
    </reaction>
</comment>
<evidence type="ECO:0000256" key="2">
    <source>
        <dbReference type="ARBA" id="ARBA00022630"/>
    </source>
</evidence>
<evidence type="ECO:0000256" key="6">
    <source>
        <dbReference type="HAMAP-Rule" id="MF_03197"/>
    </source>
</evidence>
<comment type="similarity">
    <text evidence="5 6">Belongs to the UbiX/PAD1 family.</text>
</comment>
<proteinExistence type="inferred from homology"/>
<comment type="subunit">
    <text evidence="6">Oligomer.</text>
</comment>
<dbReference type="Gene3D" id="3.40.50.1950">
    <property type="entry name" value="Flavin prenyltransferase-like"/>
    <property type="match status" value="1"/>
</dbReference>
<feature type="binding site" evidence="6">
    <location>
        <position position="196"/>
    </location>
    <ligand>
        <name>dimethylallyl phosphate</name>
        <dbReference type="ChEBI" id="CHEBI:88052"/>
    </ligand>
</feature>
<keyword evidence="2 6" id="KW-0285">Flavoprotein</keyword>
<dbReference type="NCBIfam" id="TIGR00421">
    <property type="entry name" value="ubiX_pad"/>
    <property type="match status" value="1"/>
</dbReference>
<comment type="subcellular location">
    <subcellularLocation>
        <location evidence="6">Mitochondrion</location>
    </subcellularLocation>
</comment>
<feature type="binding site" evidence="6">
    <location>
        <position position="212"/>
    </location>
    <ligand>
        <name>dimethylallyl phosphate</name>
        <dbReference type="ChEBI" id="CHEBI:88052"/>
    </ligand>
</feature>
<dbReference type="InterPro" id="IPR004507">
    <property type="entry name" value="UbiX-like"/>
</dbReference>
<gene>
    <name evidence="6" type="primary">PAD1</name>
    <name evidence="8" type="ORF">FACUT_9110</name>
</gene>
<keyword evidence="9" id="KW-1185">Reference proteome</keyword>
<keyword evidence="1 6" id="KW-0637">Prenyltransferase</keyword>
<evidence type="ECO:0000313" key="8">
    <source>
        <dbReference type="EMBL" id="KAF4429595.1"/>
    </source>
</evidence>
<dbReference type="InterPro" id="IPR036551">
    <property type="entry name" value="Flavin_trans-like"/>
</dbReference>
<sequence>MQSLFRPSRQLFLRHSTRFPLFSNRTVQIRPRCVSHWPNGRPQRIIVAVTGATGAPLAVNLLHRLRELGVETHLIMSKWGGATLKYELDAPNNTPQYLESLASVTYSPLDVSASISSGSFSTDGMIIVPCSMKTLAGIRMGYDNDLIVRAASVTLKERRRLVLVARETPLSSIHLENMLEVTKASAVVFPPVMAFYTRPNSIQDMVDQSVMRMIDLLDLKLIGGEDEDGARWAGFEWVAKGKPKA</sequence>
<evidence type="ECO:0000256" key="4">
    <source>
        <dbReference type="ARBA" id="ARBA00022679"/>
    </source>
</evidence>
<dbReference type="NCBIfam" id="NF004685">
    <property type="entry name" value="PRK06029.1"/>
    <property type="match status" value="1"/>
</dbReference>
<comment type="caution">
    <text evidence="8">The sequence shown here is derived from an EMBL/GenBank/DDBJ whole genome shotgun (WGS) entry which is preliminary data.</text>
</comment>
<reference evidence="8 9" key="1">
    <citation type="submission" date="2020-01" db="EMBL/GenBank/DDBJ databases">
        <title>Identification and distribution of gene clusters putatively required for synthesis of sphingolipid metabolism inhibitors in phylogenetically diverse species of the filamentous fungus Fusarium.</title>
        <authorList>
            <person name="Kim H.-S."/>
            <person name="Busman M."/>
            <person name="Brown D.W."/>
            <person name="Divon H."/>
            <person name="Uhlig S."/>
            <person name="Proctor R.H."/>
        </authorList>
    </citation>
    <scope>NUCLEOTIDE SEQUENCE [LARGE SCALE GENOMIC DNA]</scope>
    <source>
        <strain evidence="8 9">NRRL 13308</strain>
    </source>
</reference>
<dbReference type="GO" id="GO:0016831">
    <property type="term" value="F:carboxy-lyase activity"/>
    <property type="evidence" value="ECO:0007669"/>
    <property type="project" value="TreeGrafter"/>
</dbReference>
<accession>A0A8H4JKV9</accession>
<dbReference type="PANTHER" id="PTHR43374">
    <property type="entry name" value="FLAVIN PRENYLTRANSFERASE"/>
    <property type="match status" value="1"/>
</dbReference>
<keyword evidence="3 6" id="KW-0288">FMN</keyword>
<feature type="domain" description="Flavoprotein" evidence="7">
    <location>
        <begin position="44"/>
        <end position="209"/>
    </location>
</feature>